<dbReference type="HOGENOM" id="CLU_000134_48_9_1"/>
<evidence type="ECO:0000256" key="3">
    <source>
        <dbReference type="PROSITE-ProRule" id="PRU00023"/>
    </source>
</evidence>
<feature type="repeat" description="ANK" evidence="3">
    <location>
        <begin position="555"/>
        <end position="587"/>
    </location>
</feature>
<dbReference type="GO" id="GO:0005634">
    <property type="term" value="C:nucleus"/>
    <property type="evidence" value="ECO:0007669"/>
    <property type="project" value="TreeGrafter"/>
</dbReference>
<dbReference type="EMBL" id="AQGS01000598">
    <property type="protein sequence ID" value="EPS37899.1"/>
    <property type="molecule type" value="Genomic_DNA"/>
</dbReference>
<dbReference type="Pfam" id="PF13637">
    <property type="entry name" value="Ank_4"/>
    <property type="match status" value="1"/>
</dbReference>
<dbReference type="PANTHER" id="PTHR24126">
    <property type="entry name" value="ANKYRIN REPEAT, PH AND SEC7 DOMAIN CONTAINING PROTEIN SECG-RELATED"/>
    <property type="match status" value="1"/>
</dbReference>
<keyword evidence="1" id="KW-0677">Repeat</keyword>
<feature type="domain" description="Clr5" evidence="5">
    <location>
        <begin position="50"/>
        <end position="99"/>
    </location>
</feature>
<accession>S8A544</accession>
<evidence type="ECO:0000256" key="2">
    <source>
        <dbReference type="ARBA" id="ARBA00023043"/>
    </source>
</evidence>
<dbReference type="InterPro" id="IPR036770">
    <property type="entry name" value="Ankyrin_rpt-contain_sf"/>
</dbReference>
<dbReference type="GO" id="GO:0061629">
    <property type="term" value="F:RNA polymerase II-specific DNA-binding transcription factor binding"/>
    <property type="evidence" value="ECO:0007669"/>
    <property type="project" value="TreeGrafter"/>
</dbReference>
<feature type="repeat" description="ANK" evidence="3">
    <location>
        <begin position="299"/>
        <end position="331"/>
    </location>
</feature>
<dbReference type="InterPro" id="IPR002110">
    <property type="entry name" value="Ankyrin_rpt"/>
</dbReference>
<dbReference type="Pfam" id="PF12796">
    <property type="entry name" value="Ank_2"/>
    <property type="match status" value="3"/>
</dbReference>
<dbReference type="eggNOG" id="KOG4177">
    <property type="taxonomic scope" value="Eukaryota"/>
</dbReference>
<sequence>MLNSSEPPALILTGMDVRDEAMDIESDVEIVPATEAADQETRMAPIDVVAWDRYKADLHDLYVMKRKPLKEVMAAMEKRGLSGSKAQYQKMFRLWGFRKYNEEESLYRDSHQMYEFDAADESAFKYPSHPMQQMPDFFSSVLGMGPMNMQSIPTSAMGGPELSLDNLQSNNISGGEFGDNGFSLYNFLPNNYSGNMLGGITQQESFEQQPLGRFSAYNGNLGTVSGGRKKLKQPIHHAVQGGSFQIVKLLLMKEPRCADLPTDDGDTPLWMAAQEGYTNIATLLIETYKVDVNTTALQTQRTALHQAAQGGHLEVVRILLKKGAQFETRDRNGISPLWSAAQGGFSEIVKILLENKADPENISAGSNRRPLHQAAQNGHTEVCEILLKAGAQYEPRDDTGCTPLFFAAQGGHADIVKILLAKGADPNNSWEGPNGRGRSALHQAVQRGFLEVVRLLLDAKAHVEPDTSSSDKTSADSSSDESDDSDIESGTAIIQKLQGLLKKGNVERKGSKKVNKKQDRGPFSPLGVAVLKGHYEIAKLLIERNANVNSVHRSTKSTPLHLAVCGGKEDLVRLLVEHKAEPDAQEEDGWAPILFAAQNGGNCSIIKILIDAGANINITAHSGSTALHIAAQKGYTAAVKTLLDNGAILKCAKSGRHPVHHAALNAQFEVLKVLVERDPGCIHLKDEDGRSVMALATIGNEEIRYQMVEYLINKGALILEGDDDLSSSDA</sequence>
<feature type="repeat" description="ANK" evidence="3">
    <location>
        <begin position="622"/>
        <end position="654"/>
    </location>
</feature>
<feature type="compositionally biased region" description="Acidic residues" evidence="4">
    <location>
        <begin position="478"/>
        <end position="487"/>
    </location>
</feature>
<dbReference type="GO" id="GO:0006357">
    <property type="term" value="P:regulation of transcription by RNA polymerase II"/>
    <property type="evidence" value="ECO:0007669"/>
    <property type="project" value="TreeGrafter"/>
</dbReference>
<dbReference type="PANTHER" id="PTHR24126:SF65">
    <property type="entry name" value="CHROMOSOME UNDETERMINED SCAFFOLD_20, WHOLE GENOME SHOTGUN SEQUENCE"/>
    <property type="match status" value="1"/>
</dbReference>
<evidence type="ECO:0000313" key="6">
    <source>
        <dbReference type="EMBL" id="EPS37899.1"/>
    </source>
</evidence>
<dbReference type="SMART" id="SM00248">
    <property type="entry name" value="ANK"/>
    <property type="match status" value="13"/>
</dbReference>
<dbReference type="Gene3D" id="1.25.40.20">
    <property type="entry name" value="Ankyrin repeat-containing domain"/>
    <property type="match status" value="4"/>
</dbReference>
<evidence type="ECO:0000256" key="4">
    <source>
        <dbReference type="SAM" id="MobiDB-lite"/>
    </source>
</evidence>
<keyword evidence="2 3" id="KW-0040">ANK repeat</keyword>
<evidence type="ECO:0000313" key="7">
    <source>
        <dbReference type="Proteomes" id="UP000015100"/>
    </source>
</evidence>
<dbReference type="STRING" id="1284197.S8A544"/>
<name>S8A544_DACHA</name>
<dbReference type="InterPro" id="IPR025676">
    <property type="entry name" value="Clr5_dom"/>
</dbReference>
<evidence type="ECO:0000259" key="5">
    <source>
        <dbReference type="Pfam" id="PF14420"/>
    </source>
</evidence>
<feature type="repeat" description="ANK" evidence="3">
    <location>
        <begin position="399"/>
        <end position="431"/>
    </location>
</feature>
<dbReference type="PROSITE" id="PS50088">
    <property type="entry name" value="ANK_REPEAT"/>
    <property type="match status" value="9"/>
</dbReference>
<dbReference type="Pfam" id="PF14420">
    <property type="entry name" value="Clr5"/>
    <property type="match status" value="1"/>
</dbReference>
<organism evidence="6 7">
    <name type="scientific">Dactylellina haptotyla (strain CBS 200.50)</name>
    <name type="common">Nematode-trapping fungus</name>
    <name type="synonym">Monacrosporium haptotylum</name>
    <dbReference type="NCBI Taxonomy" id="1284197"/>
    <lineage>
        <taxon>Eukaryota</taxon>
        <taxon>Fungi</taxon>
        <taxon>Dikarya</taxon>
        <taxon>Ascomycota</taxon>
        <taxon>Pezizomycotina</taxon>
        <taxon>Orbiliomycetes</taxon>
        <taxon>Orbiliales</taxon>
        <taxon>Orbiliaceae</taxon>
        <taxon>Dactylellina</taxon>
    </lineage>
</organism>
<gene>
    <name evidence="6" type="ORF">H072_8434</name>
</gene>
<feature type="compositionally biased region" description="Low complexity" evidence="4">
    <location>
        <begin position="466"/>
        <end position="477"/>
    </location>
</feature>
<dbReference type="PRINTS" id="PR01415">
    <property type="entry name" value="ANKYRIN"/>
</dbReference>
<feature type="repeat" description="ANK" evidence="3">
    <location>
        <begin position="521"/>
        <end position="553"/>
    </location>
</feature>
<dbReference type="AlphaFoldDB" id="S8A544"/>
<proteinExistence type="predicted"/>
<keyword evidence="7" id="KW-1185">Reference proteome</keyword>
<feature type="repeat" description="ANK" evidence="3">
    <location>
        <begin position="436"/>
        <end position="468"/>
    </location>
</feature>
<dbReference type="Proteomes" id="UP000015100">
    <property type="component" value="Unassembled WGS sequence"/>
</dbReference>
<protein>
    <recommendedName>
        <fullName evidence="5">Clr5 domain-containing protein</fullName>
    </recommendedName>
</protein>
<feature type="repeat" description="ANK" evidence="3">
    <location>
        <begin position="588"/>
        <end position="621"/>
    </location>
</feature>
<evidence type="ECO:0000256" key="1">
    <source>
        <dbReference type="ARBA" id="ARBA00022737"/>
    </source>
</evidence>
<dbReference type="PROSITE" id="PS50297">
    <property type="entry name" value="ANK_REP_REGION"/>
    <property type="match status" value="9"/>
</dbReference>
<dbReference type="SUPFAM" id="SSF48403">
    <property type="entry name" value="Ankyrin repeat"/>
    <property type="match status" value="2"/>
</dbReference>
<feature type="region of interest" description="Disordered" evidence="4">
    <location>
        <begin position="463"/>
        <end position="488"/>
    </location>
</feature>
<dbReference type="OMA" id="FERIAWQ"/>
<dbReference type="OrthoDB" id="4062651at2759"/>
<comment type="caution">
    <text evidence="6">The sequence shown here is derived from an EMBL/GenBank/DDBJ whole genome shotgun (WGS) entry which is preliminary data.</text>
</comment>
<reference evidence="6 7" key="1">
    <citation type="journal article" date="2013" name="PLoS Genet.">
        <title>Genomic mechanisms accounting for the adaptation to parasitism in nematode-trapping fungi.</title>
        <authorList>
            <person name="Meerupati T."/>
            <person name="Andersson K.M."/>
            <person name="Friman E."/>
            <person name="Kumar D."/>
            <person name="Tunlid A."/>
            <person name="Ahren D."/>
        </authorList>
    </citation>
    <scope>NUCLEOTIDE SEQUENCE [LARGE SCALE GENOMIC DNA]</scope>
    <source>
        <strain evidence="6 7">CBS 200.50</strain>
    </source>
</reference>
<feature type="repeat" description="ANK" evidence="3">
    <location>
        <begin position="332"/>
        <end position="364"/>
    </location>
</feature>
<feature type="repeat" description="ANK" evidence="3">
    <location>
        <begin position="366"/>
        <end position="398"/>
    </location>
</feature>
<reference evidence="7" key="2">
    <citation type="submission" date="2013-04" db="EMBL/GenBank/DDBJ databases">
        <title>Genomic mechanisms accounting for the adaptation to parasitism in nematode-trapping fungi.</title>
        <authorList>
            <person name="Ahren D.G."/>
        </authorList>
    </citation>
    <scope>NUCLEOTIDE SEQUENCE [LARGE SCALE GENOMIC DNA]</scope>
    <source>
        <strain evidence="7">CBS 200.50</strain>
    </source>
</reference>